<keyword evidence="1" id="KW-0472">Membrane</keyword>
<evidence type="ECO:0000313" key="3">
    <source>
        <dbReference type="Proteomes" id="UP001597353"/>
    </source>
</evidence>
<comment type="caution">
    <text evidence="2">The sequence shown here is derived from an EMBL/GenBank/DDBJ whole genome shotgun (WGS) entry which is preliminary data.</text>
</comment>
<evidence type="ECO:0000313" key="2">
    <source>
        <dbReference type="EMBL" id="MFD1911537.1"/>
    </source>
</evidence>
<reference evidence="3" key="1">
    <citation type="journal article" date="2019" name="Int. J. Syst. Evol. Microbiol.">
        <title>The Global Catalogue of Microorganisms (GCM) 10K type strain sequencing project: providing services to taxonomists for standard genome sequencing and annotation.</title>
        <authorList>
            <consortium name="The Broad Institute Genomics Platform"/>
            <consortium name="The Broad Institute Genome Sequencing Center for Infectious Disease"/>
            <person name="Wu L."/>
            <person name="Ma J."/>
        </authorList>
    </citation>
    <scope>NUCLEOTIDE SEQUENCE [LARGE SCALE GENOMIC DNA]</scope>
    <source>
        <strain evidence="3">CGMCC 4.7242</strain>
    </source>
</reference>
<protein>
    <submittedName>
        <fullName evidence="2">DUF1523 family protein</fullName>
    </submittedName>
</protein>
<sequence>MRYVKWAVIGIMIAVVGGFLHYTLPQRDIVRIVGIENRRIDTASGSGFTTASGTRDVRFILAVRPNGREMVYRNEDTGWGWPPYFKFNSSTLQARAQNYVSNAANPQWVAITHYGWRFEFVSMFPNAIRIRPVAGPDVTMVPWVNIVILALFALAGILIWRWWVRFRETRLEPFWDRRAERRDARRRARDGH</sequence>
<keyword evidence="1" id="KW-0812">Transmembrane</keyword>
<accession>A0ABW4S1P6</accession>
<proteinExistence type="predicted"/>
<dbReference type="EMBL" id="JBHUGH010000003">
    <property type="protein sequence ID" value="MFD1911537.1"/>
    <property type="molecule type" value="Genomic_DNA"/>
</dbReference>
<dbReference type="Proteomes" id="UP001597353">
    <property type="component" value="Unassembled WGS sequence"/>
</dbReference>
<evidence type="ECO:0000256" key="1">
    <source>
        <dbReference type="SAM" id="Phobius"/>
    </source>
</evidence>
<name>A0ABW4S1P6_9RHOB</name>
<feature type="transmembrane region" description="Helical" evidence="1">
    <location>
        <begin position="140"/>
        <end position="163"/>
    </location>
</feature>
<organism evidence="2 3">
    <name type="scientific">Halodurantibacterium flavum</name>
    <dbReference type="NCBI Taxonomy" id="1382802"/>
    <lineage>
        <taxon>Bacteria</taxon>
        <taxon>Pseudomonadati</taxon>
        <taxon>Pseudomonadota</taxon>
        <taxon>Alphaproteobacteria</taxon>
        <taxon>Rhodobacterales</taxon>
        <taxon>Paracoccaceae</taxon>
        <taxon>Halodurantibacterium</taxon>
    </lineage>
</organism>
<keyword evidence="1" id="KW-1133">Transmembrane helix</keyword>
<gene>
    <name evidence="2" type="ORF">ACFSGJ_04830</name>
</gene>
<dbReference type="RefSeq" id="WP_390259864.1">
    <property type="nucleotide sequence ID" value="NZ_JBHUGH010000003.1"/>
</dbReference>
<keyword evidence="3" id="KW-1185">Reference proteome</keyword>
<dbReference type="InterPro" id="IPR011088">
    <property type="entry name" value="Phage_phiNM3_A0EWY4"/>
</dbReference>
<dbReference type="Pfam" id="PF07509">
    <property type="entry name" value="DUF1523"/>
    <property type="match status" value="1"/>
</dbReference>
<feature type="transmembrane region" description="Helical" evidence="1">
    <location>
        <begin position="6"/>
        <end position="24"/>
    </location>
</feature>